<protein>
    <recommendedName>
        <fullName evidence="2">DUF1064 domain-containing protein</fullName>
    </recommendedName>
</protein>
<dbReference type="EMBL" id="KY052840">
    <property type="protein sequence ID" value="ASF00531.1"/>
    <property type="molecule type" value="Genomic_DNA"/>
</dbReference>
<proteinExistence type="predicted"/>
<name>A0A218MMS3_9VIRU</name>
<reference evidence="1" key="2">
    <citation type="journal article" date="2017" name="Nat. Commun.">
        <title>Single-virus genomics reveals hidden cosmopolitan and abundant viruses.</title>
        <authorList>
            <person name="Martinez-Hernandez F."/>
            <person name="Fornas O."/>
            <person name="Lluesma Gomez M."/>
            <person name="Bolduc B."/>
            <person name="de la Cruz Pena M.J."/>
            <person name="Martinez J.M."/>
            <person name="Anton J."/>
            <person name="Gasol J.M."/>
            <person name="Rosselli R."/>
            <person name="Rodriguez-Valera F."/>
            <person name="Sullivan M.B."/>
            <person name="Acinas S.G."/>
            <person name="Martinez-Garcia M."/>
        </authorList>
    </citation>
    <scope>NUCLEOTIDE SEQUENCE</scope>
</reference>
<dbReference type="InterPro" id="IPR009414">
    <property type="entry name" value="DUF1064"/>
</dbReference>
<sequence length="152" mass="17774">MMTLKKRYKRKKGPVRAKKVSFDGINFASGLEKYMYIALKKAKIHALYEGATFELQSGFMFNVDSYERQGNGKGDMVNRGQKKILNIKYTPDFVSDSFIIECKGRANESFPLRWKMFKKYVNDNLKHVTLYKPQNQKECDKVVELIIKNKIK</sequence>
<evidence type="ECO:0000313" key="1">
    <source>
        <dbReference type="EMBL" id="ASF00531.1"/>
    </source>
</evidence>
<reference evidence="1" key="1">
    <citation type="submission" date="2016-10" db="EMBL/GenBank/DDBJ databases">
        <authorList>
            <person name="Varghese N."/>
        </authorList>
    </citation>
    <scope>NUCLEOTIDE SEQUENCE</scope>
</reference>
<evidence type="ECO:0008006" key="2">
    <source>
        <dbReference type="Google" id="ProtNLM"/>
    </source>
</evidence>
<dbReference type="Gene3D" id="3.40.91.30">
    <property type="match status" value="1"/>
</dbReference>
<accession>A0A218MMS3</accession>
<organism evidence="1">
    <name type="scientific">uncultured virus</name>
    <dbReference type="NCBI Taxonomy" id="340016"/>
    <lineage>
        <taxon>Viruses</taxon>
        <taxon>environmental samples</taxon>
    </lineage>
</organism>
<dbReference type="Pfam" id="PF06356">
    <property type="entry name" value="DUF1064"/>
    <property type="match status" value="1"/>
</dbReference>